<dbReference type="PANTHER" id="PTHR43811:SF19">
    <property type="entry name" value="39 KDA FK506-BINDING NUCLEAR PROTEIN"/>
    <property type="match status" value="1"/>
</dbReference>
<accession>A0A662DBJ4</accession>
<keyword evidence="3 5" id="KW-0697">Rotamase</keyword>
<evidence type="ECO:0000256" key="6">
    <source>
        <dbReference type="RuleBase" id="RU003915"/>
    </source>
</evidence>
<evidence type="ECO:0000313" key="9">
    <source>
        <dbReference type="Proteomes" id="UP000267654"/>
    </source>
</evidence>
<proteinExistence type="inferred from homology"/>
<comment type="similarity">
    <text evidence="2 6">Belongs to the FKBP-type PPIase family.</text>
</comment>
<sequence>MNKTYILIFLLAVSIVFSNCNDKKKTRKHLTKKELDNYDKSLEAANRYLATLDAERIESFAKRRNWEMESTKTGLWYMIYEKGSGSKSKIGQVALLNYKISLLDGTLCYSSDSLGAKTFAIGHGGVEPGLEEGILLMHQGDKARLIMPPYRAHGLLGDMNKIPARSIIVYEIELLKLSKGSF</sequence>
<evidence type="ECO:0000259" key="7">
    <source>
        <dbReference type="PROSITE" id="PS50059"/>
    </source>
</evidence>
<evidence type="ECO:0000256" key="1">
    <source>
        <dbReference type="ARBA" id="ARBA00000971"/>
    </source>
</evidence>
<evidence type="ECO:0000313" key="8">
    <source>
        <dbReference type="EMBL" id="RLE12845.1"/>
    </source>
</evidence>
<name>A0A662DBJ4_UNCAE</name>
<dbReference type="InterPro" id="IPR046357">
    <property type="entry name" value="PPIase_dom_sf"/>
</dbReference>
<dbReference type="PANTHER" id="PTHR43811">
    <property type="entry name" value="FKBP-TYPE PEPTIDYL-PROLYL CIS-TRANS ISOMERASE FKPA"/>
    <property type="match status" value="1"/>
</dbReference>
<dbReference type="EC" id="5.2.1.8" evidence="6"/>
<keyword evidence="4 5" id="KW-0413">Isomerase</keyword>
<dbReference type="Gene3D" id="3.10.50.40">
    <property type="match status" value="1"/>
</dbReference>
<evidence type="ECO:0000256" key="3">
    <source>
        <dbReference type="ARBA" id="ARBA00023110"/>
    </source>
</evidence>
<comment type="caution">
    <text evidence="8">The sequence shown here is derived from an EMBL/GenBank/DDBJ whole genome shotgun (WGS) entry which is preliminary data.</text>
</comment>
<evidence type="ECO:0000256" key="4">
    <source>
        <dbReference type="ARBA" id="ARBA00023235"/>
    </source>
</evidence>
<comment type="catalytic activity">
    <reaction evidence="1 5 6">
        <text>[protein]-peptidylproline (omega=180) = [protein]-peptidylproline (omega=0)</text>
        <dbReference type="Rhea" id="RHEA:16237"/>
        <dbReference type="Rhea" id="RHEA-COMP:10747"/>
        <dbReference type="Rhea" id="RHEA-COMP:10748"/>
        <dbReference type="ChEBI" id="CHEBI:83833"/>
        <dbReference type="ChEBI" id="CHEBI:83834"/>
        <dbReference type="EC" id="5.2.1.8"/>
    </reaction>
</comment>
<evidence type="ECO:0000256" key="2">
    <source>
        <dbReference type="ARBA" id="ARBA00006577"/>
    </source>
</evidence>
<gene>
    <name evidence="8" type="ORF">DRI96_03920</name>
</gene>
<dbReference type="AlphaFoldDB" id="A0A662DBJ4"/>
<organism evidence="8 9">
    <name type="scientific">Aerophobetes bacterium</name>
    <dbReference type="NCBI Taxonomy" id="2030807"/>
    <lineage>
        <taxon>Bacteria</taxon>
        <taxon>Candidatus Aerophobota</taxon>
    </lineage>
</organism>
<dbReference type="Proteomes" id="UP000267654">
    <property type="component" value="Unassembled WGS sequence"/>
</dbReference>
<dbReference type="InterPro" id="IPR001179">
    <property type="entry name" value="PPIase_FKBP_dom"/>
</dbReference>
<dbReference type="GO" id="GO:0003755">
    <property type="term" value="F:peptidyl-prolyl cis-trans isomerase activity"/>
    <property type="evidence" value="ECO:0007669"/>
    <property type="project" value="UniProtKB-UniRule"/>
</dbReference>
<evidence type="ECO:0000256" key="5">
    <source>
        <dbReference type="PROSITE-ProRule" id="PRU00277"/>
    </source>
</evidence>
<dbReference type="PROSITE" id="PS50059">
    <property type="entry name" value="FKBP_PPIASE"/>
    <property type="match status" value="1"/>
</dbReference>
<dbReference type="SUPFAM" id="SSF54534">
    <property type="entry name" value="FKBP-like"/>
    <property type="match status" value="1"/>
</dbReference>
<reference evidence="8 9" key="1">
    <citation type="submission" date="2018-06" db="EMBL/GenBank/DDBJ databases">
        <title>Extensive metabolic versatility and redundancy in microbially diverse, dynamic hydrothermal sediments.</title>
        <authorList>
            <person name="Dombrowski N."/>
            <person name="Teske A."/>
            <person name="Baker B.J."/>
        </authorList>
    </citation>
    <scope>NUCLEOTIDE SEQUENCE [LARGE SCALE GENOMIC DNA]</scope>
    <source>
        <strain evidence="8">B19_G9</strain>
    </source>
</reference>
<protein>
    <recommendedName>
        <fullName evidence="6">Peptidyl-prolyl cis-trans isomerase</fullName>
        <ecNumber evidence="6">5.2.1.8</ecNumber>
    </recommendedName>
</protein>
<dbReference type="Pfam" id="PF00254">
    <property type="entry name" value="FKBP_C"/>
    <property type="match status" value="1"/>
</dbReference>
<feature type="domain" description="PPIase FKBP-type" evidence="7">
    <location>
        <begin position="91"/>
        <end position="178"/>
    </location>
</feature>
<dbReference type="EMBL" id="QMQB01000128">
    <property type="protein sequence ID" value="RLE12845.1"/>
    <property type="molecule type" value="Genomic_DNA"/>
</dbReference>